<evidence type="ECO:0000256" key="7">
    <source>
        <dbReference type="ARBA" id="ARBA00023136"/>
    </source>
</evidence>
<proteinExistence type="inferred from homology"/>
<comment type="caution">
    <text evidence="10">The sequence shown here is derived from an EMBL/GenBank/DDBJ whole genome shotgun (WGS) entry which is preliminary data.</text>
</comment>
<keyword evidence="3 8" id="KW-0813">Transport</keyword>
<dbReference type="PANTHER" id="PTHR42929">
    <property type="entry name" value="INNER MEMBRANE ABC TRANSPORTER PERMEASE PROTEIN YDCU-RELATED-RELATED"/>
    <property type="match status" value="1"/>
</dbReference>
<dbReference type="PROSITE" id="PS50928">
    <property type="entry name" value="ABC_TM1"/>
    <property type="match status" value="1"/>
</dbReference>
<evidence type="ECO:0000256" key="8">
    <source>
        <dbReference type="RuleBase" id="RU363032"/>
    </source>
</evidence>
<dbReference type="Proteomes" id="UP001424441">
    <property type="component" value="Unassembled WGS sequence"/>
</dbReference>
<evidence type="ECO:0000256" key="2">
    <source>
        <dbReference type="ARBA" id="ARBA00007069"/>
    </source>
</evidence>
<comment type="subcellular location">
    <subcellularLocation>
        <location evidence="1 8">Cell membrane</location>
        <topology evidence="1 8">Multi-pass membrane protein</topology>
    </subcellularLocation>
</comment>
<comment type="similarity">
    <text evidence="2">Belongs to the binding-protein-dependent transport system permease family. CysTW subfamily.</text>
</comment>
<keyword evidence="11" id="KW-1185">Reference proteome</keyword>
<dbReference type="Pfam" id="PF00528">
    <property type="entry name" value="BPD_transp_1"/>
    <property type="match status" value="1"/>
</dbReference>
<keyword evidence="7 8" id="KW-0472">Membrane</keyword>
<organism evidence="10 11">
    <name type="scientific">Paenochrobactrum glaciei</name>
    <dbReference type="NCBI Taxonomy" id="486407"/>
    <lineage>
        <taxon>Bacteria</taxon>
        <taxon>Pseudomonadati</taxon>
        <taxon>Pseudomonadota</taxon>
        <taxon>Alphaproteobacteria</taxon>
        <taxon>Hyphomicrobiales</taxon>
        <taxon>Brucellaceae</taxon>
        <taxon>Paenochrobactrum</taxon>
    </lineage>
</organism>
<feature type="transmembrane region" description="Helical" evidence="8">
    <location>
        <begin position="99"/>
        <end position="123"/>
    </location>
</feature>
<dbReference type="EMBL" id="BAAADE010000004">
    <property type="protein sequence ID" value="GAA0606504.1"/>
    <property type="molecule type" value="Genomic_DNA"/>
</dbReference>
<accession>A0ABN1G8V3</accession>
<feature type="transmembrane region" description="Helical" evidence="8">
    <location>
        <begin position="68"/>
        <end position="93"/>
    </location>
</feature>
<sequence length="281" mass="30058">MNKPRHILLYLLPAILTVTILLAIPLFEMISISFHREEFGQILPGVTLANYVDILGRARTLELLVSTLLIAGAVTIITVILGFPVAAVVAMASPRWRGLLYFMVAAPLLVNTVVRTYGWLLILGRKGLVNEILTAMNLISAPLALSGNALGMIIGGAQVFLPFMILSLVTSLLAIDGRLYEAGEILGAGPVKRFFTITLPLAIPGLIAGSILVFCMMLGAFVTPLILGGSAVKYVSVAVYTDALVLFNMPRATALSLILMVIVLALYAVQTRISTKKGQAQ</sequence>
<evidence type="ECO:0000256" key="6">
    <source>
        <dbReference type="ARBA" id="ARBA00022989"/>
    </source>
</evidence>
<dbReference type="InterPro" id="IPR000515">
    <property type="entry name" value="MetI-like"/>
</dbReference>
<feature type="transmembrane region" description="Helical" evidence="8">
    <location>
        <begin position="201"/>
        <end position="227"/>
    </location>
</feature>
<feature type="transmembrane region" description="Helical" evidence="8">
    <location>
        <begin position="160"/>
        <end position="180"/>
    </location>
</feature>
<feature type="domain" description="ABC transmembrane type-1" evidence="9">
    <location>
        <begin position="64"/>
        <end position="270"/>
    </location>
</feature>
<gene>
    <name evidence="10" type="ORF">GCM10008943_22570</name>
</gene>
<dbReference type="CDD" id="cd06261">
    <property type="entry name" value="TM_PBP2"/>
    <property type="match status" value="1"/>
</dbReference>
<protein>
    <submittedName>
        <fullName evidence="10">ABC transporter permease</fullName>
    </submittedName>
</protein>
<reference evidence="10 11" key="1">
    <citation type="journal article" date="2019" name="Int. J. Syst. Evol. Microbiol.">
        <title>The Global Catalogue of Microorganisms (GCM) 10K type strain sequencing project: providing services to taxonomists for standard genome sequencing and annotation.</title>
        <authorList>
            <consortium name="The Broad Institute Genomics Platform"/>
            <consortium name="The Broad Institute Genome Sequencing Center for Infectious Disease"/>
            <person name="Wu L."/>
            <person name="Ma J."/>
        </authorList>
    </citation>
    <scope>NUCLEOTIDE SEQUENCE [LARGE SCALE GENOMIC DNA]</scope>
    <source>
        <strain evidence="10 11">JCM 15115</strain>
    </source>
</reference>
<dbReference type="Gene3D" id="1.10.3720.10">
    <property type="entry name" value="MetI-like"/>
    <property type="match status" value="1"/>
</dbReference>
<evidence type="ECO:0000256" key="1">
    <source>
        <dbReference type="ARBA" id="ARBA00004651"/>
    </source>
</evidence>
<dbReference type="InterPro" id="IPR035906">
    <property type="entry name" value="MetI-like_sf"/>
</dbReference>
<dbReference type="RefSeq" id="WP_343805608.1">
    <property type="nucleotide sequence ID" value="NZ_BAAADE010000004.1"/>
</dbReference>
<feature type="transmembrane region" description="Helical" evidence="8">
    <location>
        <begin position="7"/>
        <end position="27"/>
    </location>
</feature>
<keyword evidence="4" id="KW-1003">Cell membrane</keyword>
<evidence type="ECO:0000313" key="11">
    <source>
        <dbReference type="Proteomes" id="UP001424441"/>
    </source>
</evidence>
<evidence type="ECO:0000256" key="4">
    <source>
        <dbReference type="ARBA" id="ARBA00022475"/>
    </source>
</evidence>
<evidence type="ECO:0000313" key="10">
    <source>
        <dbReference type="EMBL" id="GAA0606504.1"/>
    </source>
</evidence>
<evidence type="ECO:0000256" key="3">
    <source>
        <dbReference type="ARBA" id="ARBA00022448"/>
    </source>
</evidence>
<dbReference type="SUPFAM" id="SSF161098">
    <property type="entry name" value="MetI-like"/>
    <property type="match status" value="1"/>
</dbReference>
<name>A0ABN1G8V3_9HYPH</name>
<evidence type="ECO:0000256" key="5">
    <source>
        <dbReference type="ARBA" id="ARBA00022692"/>
    </source>
</evidence>
<keyword evidence="6 8" id="KW-1133">Transmembrane helix</keyword>
<evidence type="ECO:0000259" key="9">
    <source>
        <dbReference type="PROSITE" id="PS50928"/>
    </source>
</evidence>
<dbReference type="PANTHER" id="PTHR42929:SF1">
    <property type="entry name" value="INNER MEMBRANE ABC TRANSPORTER PERMEASE PROTEIN YDCU-RELATED"/>
    <property type="match status" value="1"/>
</dbReference>
<feature type="transmembrane region" description="Helical" evidence="8">
    <location>
        <begin position="247"/>
        <end position="269"/>
    </location>
</feature>
<keyword evidence="5 8" id="KW-0812">Transmembrane</keyword>